<feature type="transmembrane region" description="Helical" evidence="9">
    <location>
        <begin position="128"/>
        <end position="148"/>
    </location>
</feature>
<feature type="transmembrane region" description="Helical" evidence="9">
    <location>
        <begin position="37"/>
        <end position="57"/>
    </location>
</feature>
<keyword evidence="12" id="KW-1185">Reference proteome</keyword>
<evidence type="ECO:0000256" key="4">
    <source>
        <dbReference type="ARBA" id="ARBA00022679"/>
    </source>
</evidence>
<keyword evidence="5" id="KW-0547">Nucleotide-binding</keyword>
<reference evidence="11 12" key="1">
    <citation type="submission" date="2019-03" db="EMBL/GenBank/DDBJ databases">
        <title>Draft genome sequences of novel Actinobacteria.</title>
        <authorList>
            <person name="Sahin N."/>
            <person name="Ay H."/>
            <person name="Saygin H."/>
        </authorList>
    </citation>
    <scope>NUCLEOTIDE SEQUENCE [LARGE SCALE GENOMIC DNA]</scope>
    <source>
        <strain evidence="11 12">DSM 45941</strain>
    </source>
</reference>
<feature type="domain" description="Histidine kinase/HSP90-like ATPase" evidence="10">
    <location>
        <begin position="303"/>
        <end position="395"/>
    </location>
</feature>
<dbReference type="Pfam" id="PF23539">
    <property type="entry name" value="DUF7134"/>
    <property type="match status" value="1"/>
</dbReference>
<dbReference type="InterPro" id="IPR055558">
    <property type="entry name" value="DUF7134"/>
</dbReference>
<gene>
    <name evidence="11" type="ORF">E1293_32610</name>
</gene>
<evidence type="ECO:0000259" key="10">
    <source>
        <dbReference type="SMART" id="SM00387"/>
    </source>
</evidence>
<keyword evidence="9" id="KW-0812">Transmembrane</keyword>
<evidence type="ECO:0000256" key="6">
    <source>
        <dbReference type="ARBA" id="ARBA00022777"/>
    </source>
</evidence>
<evidence type="ECO:0000256" key="5">
    <source>
        <dbReference type="ARBA" id="ARBA00022741"/>
    </source>
</evidence>
<evidence type="ECO:0000256" key="7">
    <source>
        <dbReference type="ARBA" id="ARBA00022840"/>
    </source>
</evidence>
<dbReference type="EMBL" id="SMKY01000205">
    <property type="protein sequence ID" value="TDD72508.1"/>
    <property type="molecule type" value="Genomic_DNA"/>
</dbReference>
<dbReference type="GO" id="GO:0000155">
    <property type="term" value="F:phosphorelay sensor kinase activity"/>
    <property type="evidence" value="ECO:0007669"/>
    <property type="project" value="InterPro"/>
</dbReference>
<dbReference type="Proteomes" id="UP000295578">
    <property type="component" value="Unassembled WGS sequence"/>
</dbReference>
<dbReference type="InterPro" id="IPR050482">
    <property type="entry name" value="Sensor_HK_TwoCompSys"/>
</dbReference>
<dbReference type="GO" id="GO:0046983">
    <property type="term" value="F:protein dimerization activity"/>
    <property type="evidence" value="ECO:0007669"/>
    <property type="project" value="InterPro"/>
</dbReference>
<keyword evidence="7" id="KW-0067">ATP-binding</keyword>
<dbReference type="GO" id="GO:0005524">
    <property type="term" value="F:ATP binding"/>
    <property type="evidence" value="ECO:0007669"/>
    <property type="project" value="UniProtKB-KW"/>
</dbReference>
<dbReference type="PANTHER" id="PTHR24421:SF10">
    <property type="entry name" value="NITRATE_NITRITE SENSOR PROTEIN NARQ"/>
    <property type="match status" value="1"/>
</dbReference>
<keyword evidence="3" id="KW-0597">Phosphoprotein</keyword>
<keyword evidence="9" id="KW-0472">Membrane</keyword>
<dbReference type="CDD" id="cd16917">
    <property type="entry name" value="HATPase_UhpB-NarQ-NarX-like"/>
    <property type="match status" value="1"/>
</dbReference>
<dbReference type="OrthoDB" id="227596at2"/>
<keyword evidence="9" id="KW-1133">Transmembrane helix</keyword>
<keyword evidence="8" id="KW-0902">Two-component regulatory system</keyword>
<evidence type="ECO:0000256" key="3">
    <source>
        <dbReference type="ARBA" id="ARBA00022553"/>
    </source>
</evidence>
<dbReference type="Pfam" id="PF02518">
    <property type="entry name" value="HATPase_c"/>
    <property type="match status" value="1"/>
</dbReference>
<dbReference type="InterPro" id="IPR003594">
    <property type="entry name" value="HATPase_dom"/>
</dbReference>
<dbReference type="SUPFAM" id="SSF55874">
    <property type="entry name" value="ATPase domain of HSP90 chaperone/DNA topoisomerase II/histidine kinase"/>
    <property type="match status" value="1"/>
</dbReference>
<dbReference type="Gene3D" id="1.20.5.1930">
    <property type="match status" value="1"/>
</dbReference>
<evidence type="ECO:0000313" key="11">
    <source>
        <dbReference type="EMBL" id="TDD72508.1"/>
    </source>
</evidence>
<evidence type="ECO:0000256" key="9">
    <source>
        <dbReference type="SAM" id="Phobius"/>
    </source>
</evidence>
<feature type="transmembrane region" description="Helical" evidence="9">
    <location>
        <begin position="160"/>
        <end position="177"/>
    </location>
</feature>
<protein>
    <recommendedName>
        <fullName evidence="2">histidine kinase</fullName>
        <ecNumber evidence="2">2.7.13.3</ecNumber>
    </recommendedName>
</protein>
<accession>A0A4R5AIE4</accession>
<evidence type="ECO:0000256" key="2">
    <source>
        <dbReference type="ARBA" id="ARBA00012438"/>
    </source>
</evidence>
<dbReference type="Pfam" id="PF07730">
    <property type="entry name" value="HisKA_3"/>
    <property type="match status" value="1"/>
</dbReference>
<feature type="transmembrane region" description="Helical" evidence="9">
    <location>
        <begin position="87"/>
        <end position="116"/>
    </location>
</feature>
<evidence type="ECO:0000256" key="8">
    <source>
        <dbReference type="ARBA" id="ARBA00023012"/>
    </source>
</evidence>
<keyword evidence="6 11" id="KW-0418">Kinase</keyword>
<name>A0A4R5AIE4_9ACTN</name>
<organism evidence="11 12">
    <name type="scientific">Actinomadura darangshiensis</name>
    <dbReference type="NCBI Taxonomy" id="705336"/>
    <lineage>
        <taxon>Bacteria</taxon>
        <taxon>Bacillati</taxon>
        <taxon>Actinomycetota</taxon>
        <taxon>Actinomycetes</taxon>
        <taxon>Streptosporangiales</taxon>
        <taxon>Thermomonosporaceae</taxon>
        <taxon>Actinomadura</taxon>
    </lineage>
</organism>
<dbReference type="GO" id="GO:0016020">
    <property type="term" value="C:membrane"/>
    <property type="evidence" value="ECO:0007669"/>
    <property type="project" value="InterPro"/>
</dbReference>
<keyword evidence="4" id="KW-0808">Transferase</keyword>
<dbReference type="EC" id="2.7.13.3" evidence="2"/>
<evidence type="ECO:0000256" key="1">
    <source>
        <dbReference type="ARBA" id="ARBA00000085"/>
    </source>
</evidence>
<dbReference type="PANTHER" id="PTHR24421">
    <property type="entry name" value="NITRATE/NITRITE SENSOR PROTEIN NARX-RELATED"/>
    <property type="match status" value="1"/>
</dbReference>
<comment type="caution">
    <text evidence="11">The sequence shown here is derived from an EMBL/GenBank/DDBJ whole genome shotgun (WGS) entry which is preliminary data.</text>
</comment>
<dbReference type="Gene3D" id="3.30.565.10">
    <property type="entry name" value="Histidine kinase-like ATPase, C-terminal domain"/>
    <property type="match status" value="1"/>
</dbReference>
<evidence type="ECO:0000313" key="12">
    <source>
        <dbReference type="Proteomes" id="UP000295578"/>
    </source>
</evidence>
<dbReference type="InterPro" id="IPR036890">
    <property type="entry name" value="HATPase_C_sf"/>
</dbReference>
<dbReference type="InterPro" id="IPR011712">
    <property type="entry name" value="Sig_transdc_His_kin_sub3_dim/P"/>
</dbReference>
<dbReference type="AlphaFoldDB" id="A0A4R5AIE4"/>
<sequence>MTSAGTRRPPTFPGYRRDVDESELRSPLFKRLSRRGLIGLDAGAAILYTLLLLTIPADTGASLPLVVPLTALAGLPLAVRRLWPLPVFAAVFAASTATLLLGLPWDSYAAAALALYPVALTRRRRRWIPTPMIGVVSAVLILAGAMVGPADWQAEDIGRPLLGIAVLGASWTLGRVVRERRAQAAHSARRLADQAVSDERLRIARELHDVVAHSMSLIAVKAGVAVHVASARPDEALDALRVIESTSRGTLAEMRHLLGVLRTGAADLAPSPGLAGLPGLAERAAMAGVHVDLDVDAGDLPDGVALSAYRIVQEAVTNVVKHAAPARCRVRVKASGLHLRIDVTDDGPGVRVLPGGDGHGLIGMRERVMMYGGDFTAGPRPEGGFAVSAAFPYET</sequence>
<proteinExistence type="predicted"/>
<dbReference type="SMART" id="SM00387">
    <property type="entry name" value="HATPase_c"/>
    <property type="match status" value="1"/>
</dbReference>
<comment type="catalytic activity">
    <reaction evidence="1">
        <text>ATP + protein L-histidine = ADP + protein N-phospho-L-histidine.</text>
        <dbReference type="EC" id="2.7.13.3"/>
    </reaction>
</comment>